<feature type="compositionally biased region" description="Basic and acidic residues" evidence="3">
    <location>
        <begin position="425"/>
        <end position="438"/>
    </location>
</feature>
<dbReference type="Pfam" id="PF00076">
    <property type="entry name" value="RRM_1"/>
    <property type="match status" value="2"/>
</dbReference>
<proteinExistence type="predicted"/>
<dbReference type="InterPro" id="IPR050886">
    <property type="entry name" value="RNA-binding_reg"/>
</dbReference>
<dbReference type="InterPro" id="IPR000504">
    <property type="entry name" value="RRM_dom"/>
</dbReference>
<feature type="domain" description="RRM" evidence="4">
    <location>
        <begin position="270"/>
        <end position="351"/>
    </location>
</feature>
<dbReference type="CDD" id="cd12394">
    <property type="entry name" value="RRM1_RBM34"/>
    <property type="match status" value="1"/>
</dbReference>
<feature type="region of interest" description="Disordered" evidence="3">
    <location>
        <begin position="351"/>
        <end position="475"/>
    </location>
</feature>
<feature type="domain" description="RRM" evidence="4">
    <location>
        <begin position="160"/>
        <end position="254"/>
    </location>
</feature>
<dbReference type="InterPro" id="IPR035979">
    <property type="entry name" value="RBD_domain_sf"/>
</dbReference>
<protein>
    <recommendedName>
        <fullName evidence="4">RRM domain-containing protein</fullName>
    </recommendedName>
</protein>
<sequence>MGKKLKEPDAIKSLFSDSNPFRRKPEPEPKPKPQSPPPPPAELGLESSPFANAKKRKRDKKLEENSEHPKPISSTPESISKKRKKVENGEDVSEDLKKSTKKRKRDEIEAQYEKRKYGEIAETEEVAVVNVGEKRKAKDVVASESKGEDEGFDDESKLLRTVFVGNLPVKIKKKVLMKEFEKFGEIESVRIRSVPLVDSKTPRKGAIIKGKLNEAVGRVNAYIVFNNEQSAQAALSNNMTVIGENHIRVDMACPPRKKLKAETQLYERKKTVFVGNLPFDVKDEELYQLFCGSNPSESSVEAVRVVRDPQTSLGKGIAYVLFKTRDAANQVCKRGDLMIRDRTLRVCHAKADATPTKRKDAGPKRDFPRKKFAVSCNERSSEKNENAKPSAASLSYQGLRASKSGVVKKSGLHSRPSSGHGNHGSKRERGFDKQDSSKGKRPAVAARKAKMLMKKRKLESGTPESTHRNKKVRKH</sequence>
<dbReference type="PANTHER" id="PTHR48024">
    <property type="entry name" value="GEO13361P1-RELATED"/>
    <property type="match status" value="1"/>
</dbReference>
<dbReference type="AlphaFoldDB" id="A0A5P1F1Y8"/>
<evidence type="ECO:0000256" key="3">
    <source>
        <dbReference type="SAM" id="MobiDB-lite"/>
    </source>
</evidence>
<feature type="compositionally biased region" description="Basic and acidic residues" evidence="3">
    <location>
        <begin position="351"/>
        <end position="366"/>
    </location>
</feature>
<dbReference type="SMART" id="SM00360">
    <property type="entry name" value="RRM"/>
    <property type="match status" value="2"/>
</dbReference>
<feature type="region of interest" description="Disordered" evidence="3">
    <location>
        <begin position="1"/>
        <end position="109"/>
    </location>
</feature>
<dbReference type="PROSITE" id="PS50102">
    <property type="entry name" value="RRM"/>
    <property type="match status" value="2"/>
</dbReference>
<reference evidence="6" key="1">
    <citation type="journal article" date="2017" name="Nat. Commun.">
        <title>The asparagus genome sheds light on the origin and evolution of a young Y chromosome.</title>
        <authorList>
            <person name="Harkess A."/>
            <person name="Zhou J."/>
            <person name="Xu C."/>
            <person name="Bowers J.E."/>
            <person name="Van der Hulst R."/>
            <person name="Ayyampalayam S."/>
            <person name="Mercati F."/>
            <person name="Riccardi P."/>
            <person name="McKain M.R."/>
            <person name="Kakrana A."/>
            <person name="Tang H."/>
            <person name="Ray J."/>
            <person name="Groenendijk J."/>
            <person name="Arikit S."/>
            <person name="Mathioni S.M."/>
            <person name="Nakano M."/>
            <person name="Shan H."/>
            <person name="Telgmann-Rauber A."/>
            <person name="Kanno A."/>
            <person name="Yue Z."/>
            <person name="Chen H."/>
            <person name="Li W."/>
            <person name="Chen Y."/>
            <person name="Xu X."/>
            <person name="Zhang Y."/>
            <person name="Luo S."/>
            <person name="Chen H."/>
            <person name="Gao J."/>
            <person name="Mao Z."/>
            <person name="Pires J.C."/>
            <person name="Luo M."/>
            <person name="Kudrna D."/>
            <person name="Wing R.A."/>
            <person name="Meyers B.C."/>
            <person name="Yi K."/>
            <person name="Kong H."/>
            <person name="Lavrijsen P."/>
            <person name="Sunseri F."/>
            <person name="Falavigna A."/>
            <person name="Ye Y."/>
            <person name="Leebens-Mack J.H."/>
            <person name="Chen G."/>
        </authorList>
    </citation>
    <scope>NUCLEOTIDE SEQUENCE [LARGE SCALE GENOMIC DNA]</scope>
    <source>
        <strain evidence="6">cv. DH0086</strain>
    </source>
</reference>
<dbReference type="Gramene" id="ONK71733">
    <property type="protein sequence ID" value="ONK71733"/>
    <property type="gene ID" value="A4U43_C04F11800"/>
</dbReference>
<name>A0A5P1F1Y8_ASPOF</name>
<feature type="compositionally biased region" description="Basic and acidic residues" evidence="3">
    <location>
        <begin position="1"/>
        <end position="10"/>
    </location>
</feature>
<gene>
    <name evidence="5" type="ORF">A4U43_C04F11800</name>
</gene>
<dbReference type="OrthoDB" id="442677at2759"/>
<dbReference type="OMA" id="NAYAVYT"/>
<keyword evidence="6" id="KW-1185">Reference proteome</keyword>
<keyword evidence="1 2" id="KW-0694">RNA-binding</keyword>
<dbReference type="GO" id="GO:0003723">
    <property type="term" value="F:RNA binding"/>
    <property type="evidence" value="ECO:0007669"/>
    <property type="project" value="UniProtKB-UniRule"/>
</dbReference>
<accession>A0A5P1F1Y8</accession>
<feature type="compositionally biased region" description="Basic residues" evidence="3">
    <location>
        <begin position="447"/>
        <end position="457"/>
    </location>
</feature>
<evidence type="ECO:0000313" key="6">
    <source>
        <dbReference type="Proteomes" id="UP000243459"/>
    </source>
</evidence>
<organism evidence="5 6">
    <name type="scientific">Asparagus officinalis</name>
    <name type="common">Garden asparagus</name>
    <dbReference type="NCBI Taxonomy" id="4686"/>
    <lineage>
        <taxon>Eukaryota</taxon>
        <taxon>Viridiplantae</taxon>
        <taxon>Streptophyta</taxon>
        <taxon>Embryophyta</taxon>
        <taxon>Tracheophyta</taxon>
        <taxon>Spermatophyta</taxon>
        <taxon>Magnoliopsida</taxon>
        <taxon>Liliopsida</taxon>
        <taxon>Asparagales</taxon>
        <taxon>Asparagaceae</taxon>
        <taxon>Asparagoideae</taxon>
        <taxon>Asparagus</taxon>
    </lineage>
</organism>
<evidence type="ECO:0000259" key="4">
    <source>
        <dbReference type="PROSITE" id="PS50102"/>
    </source>
</evidence>
<evidence type="ECO:0000256" key="1">
    <source>
        <dbReference type="ARBA" id="ARBA00022884"/>
    </source>
</evidence>
<dbReference type="PANTHER" id="PTHR48024:SF55">
    <property type="entry name" value="RRM DOMAIN-CONTAINING PROTEIN"/>
    <property type="match status" value="1"/>
</dbReference>
<evidence type="ECO:0000313" key="5">
    <source>
        <dbReference type="EMBL" id="ONK71733.1"/>
    </source>
</evidence>
<dbReference type="Proteomes" id="UP000243459">
    <property type="component" value="Chromosome 4"/>
</dbReference>
<dbReference type="Gene3D" id="3.30.70.330">
    <property type="match status" value="2"/>
</dbReference>
<feature type="compositionally biased region" description="Pro residues" evidence="3">
    <location>
        <begin position="32"/>
        <end position="41"/>
    </location>
</feature>
<dbReference type="GO" id="GO:0005634">
    <property type="term" value="C:nucleus"/>
    <property type="evidence" value="ECO:0007669"/>
    <property type="project" value="TreeGrafter"/>
</dbReference>
<feature type="compositionally biased region" description="Basic and acidic residues" evidence="3">
    <location>
        <begin position="60"/>
        <end position="70"/>
    </location>
</feature>
<evidence type="ECO:0000256" key="2">
    <source>
        <dbReference type="PROSITE-ProRule" id="PRU00176"/>
    </source>
</evidence>
<dbReference type="SUPFAM" id="SSF54928">
    <property type="entry name" value="RNA-binding domain, RBD"/>
    <property type="match status" value="2"/>
</dbReference>
<dbReference type="InterPro" id="IPR012677">
    <property type="entry name" value="Nucleotide-bd_a/b_plait_sf"/>
</dbReference>
<dbReference type="EMBL" id="CM007384">
    <property type="protein sequence ID" value="ONK71733.1"/>
    <property type="molecule type" value="Genomic_DNA"/>
</dbReference>